<evidence type="ECO:0000256" key="8">
    <source>
        <dbReference type="SAM" id="MobiDB-lite"/>
    </source>
</evidence>
<feature type="domain" description="DDE Tnp4" evidence="9">
    <location>
        <begin position="177"/>
        <end position="338"/>
    </location>
</feature>
<dbReference type="Pfam" id="PF13359">
    <property type="entry name" value="DDE_Tnp_4"/>
    <property type="match status" value="1"/>
</dbReference>
<dbReference type="Pfam" id="PF26138">
    <property type="entry name" value="DUF8040"/>
    <property type="match status" value="1"/>
</dbReference>
<protein>
    <recommendedName>
        <fullName evidence="13">DDE Tnp4 domain-containing protein</fullName>
    </recommendedName>
</protein>
<comment type="caution">
    <text evidence="11">The sequence shown here is derived from an EMBL/GenBank/DDBJ whole genome shotgun (WGS) entry which is preliminary data.</text>
</comment>
<comment type="subcellular location">
    <subcellularLocation>
        <location evidence="2">Nucleus</location>
    </subcellularLocation>
</comment>
<evidence type="ECO:0000256" key="7">
    <source>
        <dbReference type="ARBA" id="ARBA00023242"/>
    </source>
</evidence>
<dbReference type="GO" id="GO:0016787">
    <property type="term" value="F:hydrolase activity"/>
    <property type="evidence" value="ECO:0007669"/>
    <property type="project" value="UniProtKB-KW"/>
</dbReference>
<dbReference type="InterPro" id="IPR045249">
    <property type="entry name" value="HARBI1-like"/>
</dbReference>
<feature type="domain" description="DUF8040" evidence="10">
    <location>
        <begin position="56"/>
        <end position="145"/>
    </location>
</feature>
<evidence type="ECO:0000256" key="3">
    <source>
        <dbReference type="ARBA" id="ARBA00006958"/>
    </source>
</evidence>
<gene>
    <name evidence="11" type="ORF">Scep_026174</name>
</gene>
<dbReference type="PANTHER" id="PTHR22930:SF281">
    <property type="entry name" value="NUCLEASE"/>
    <property type="match status" value="1"/>
</dbReference>
<evidence type="ECO:0000256" key="6">
    <source>
        <dbReference type="ARBA" id="ARBA00022801"/>
    </source>
</evidence>
<name>A0AAP0EJM3_9MAGN</name>
<comment type="cofactor">
    <cofactor evidence="1">
        <name>a divalent metal cation</name>
        <dbReference type="ChEBI" id="CHEBI:60240"/>
    </cofactor>
</comment>
<proteinExistence type="inferred from homology"/>
<evidence type="ECO:0000256" key="4">
    <source>
        <dbReference type="ARBA" id="ARBA00022722"/>
    </source>
</evidence>
<dbReference type="InterPro" id="IPR058353">
    <property type="entry name" value="DUF8040"/>
</dbReference>
<evidence type="ECO:0000313" key="12">
    <source>
        <dbReference type="Proteomes" id="UP001419268"/>
    </source>
</evidence>
<dbReference type="GO" id="GO:0004518">
    <property type="term" value="F:nuclease activity"/>
    <property type="evidence" value="ECO:0007669"/>
    <property type="project" value="UniProtKB-KW"/>
</dbReference>
<keyword evidence="5" id="KW-0479">Metal-binding</keyword>
<accession>A0AAP0EJM3</accession>
<keyword evidence="12" id="KW-1185">Reference proteome</keyword>
<dbReference type="Proteomes" id="UP001419268">
    <property type="component" value="Unassembled WGS sequence"/>
</dbReference>
<comment type="similarity">
    <text evidence="3">Belongs to the HARBI1 family.</text>
</comment>
<sequence length="413" mass="47970">MDSNSSSGGPRARDLVMNHIQICLRFIELLVQMFRVLASRRRRVERTYELGYDKHRQIIHNLVYKSDETCYKMLRMRRKPFEKLRDMLYEHGKLRDKRCVLVDEHLAITLHILGHNIRNRVISTWFQRSGEIVIKVFRRTIRALIRLQRMLLKHPVPIGPEENDLRWSYFQGCLGAIDGTHIPIIVRNNQKARFRCRKGFPTMNVMCACTPSKLITYILSGWEGSAADGRILRDALSRRNGLKVPNDNYYLVDAGYSNCQWFLAPFRGQRYHLSEWASGNHPAQTPEEVFNIRHAKARNIIETCFGALKQRWAVLRSPCFYDVKMTTLIIIACAVLHNFLTMEVPDDLLDTVVVEGKSWGQDDASNEPLKSSPSGDKRSVDCISQQPSHRYDMTSNWKWYTVFCGWDLGVYGT</sequence>
<evidence type="ECO:0000256" key="2">
    <source>
        <dbReference type="ARBA" id="ARBA00004123"/>
    </source>
</evidence>
<evidence type="ECO:0000256" key="5">
    <source>
        <dbReference type="ARBA" id="ARBA00022723"/>
    </source>
</evidence>
<dbReference type="EMBL" id="JBBNAG010000011">
    <property type="protein sequence ID" value="KAK9094705.1"/>
    <property type="molecule type" value="Genomic_DNA"/>
</dbReference>
<organism evidence="11 12">
    <name type="scientific">Stephania cephalantha</name>
    <dbReference type="NCBI Taxonomy" id="152367"/>
    <lineage>
        <taxon>Eukaryota</taxon>
        <taxon>Viridiplantae</taxon>
        <taxon>Streptophyta</taxon>
        <taxon>Embryophyta</taxon>
        <taxon>Tracheophyta</taxon>
        <taxon>Spermatophyta</taxon>
        <taxon>Magnoliopsida</taxon>
        <taxon>Ranunculales</taxon>
        <taxon>Menispermaceae</taxon>
        <taxon>Menispermoideae</taxon>
        <taxon>Cissampelideae</taxon>
        <taxon>Stephania</taxon>
    </lineage>
</organism>
<dbReference type="GO" id="GO:0005634">
    <property type="term" value="C:nucleus"/>
    <property type="evidence" value="ECO:0007669"/>
    <property type="project" value="UniProtKB-SubCell"/>
</dbReference>
<feature type="region of interest" description="Disordered" evidence="8">
    <location>
        <begin position="360"/>
        <end position="380"/>
    </location>
</feature>
<evidence type="ECO:0000259" key="10">
    <source>
        <dbReference type="Pfam" id="PF26138"/>
    </source>
</evidence>
<dbReference type="PANTHER" id="PTHR22930">
    <property type="match status" value="1"/>
</dbReference>
<keyword evidence="4" id="KW-0540">Nuclease</keyword>
<evidence type="ECO:0000256" key="1">
    <source>
        <dbReference type="ARBA" id="ARBA00001968"/>
    </source>
</evidence>
<dbReference type="AlphaFoldDB" id="A0AAP0EJM3"/>
<evidence type="ECO:0000259" key="9">
    <source>
        <dbReference type="Pfam" id="PF13359"/>
    </source>
</evidence>
<dbReference type="InterPro" id="IPR027806">
    <property type="entry name" value="HARBI1_dom"/>
</dbReference>
<keyword evidence="7" id="KW-0539">Nucleus</keyword>
<keyword evidence="6" id="KW-0378">Hydrolase</keyword>
<evidence type="ECO:0000313" key="11">
    <source>
        <dbReference type="EMBL" id="KAK9094705.1"/>
    </source>
</evidence>
<dbReference type="GO" id="GO:0046872">
    <property type="term" value="F:metal ion binding"/>
    <property type="evidence" value="ECO:0007669"/>
    <property type="project" value="UniProtKB-KW"/>
</dbReference>
<evidence type="ECO:0008006" key="13">
    <source>
        <dbReference type="Google" id="ProtNLM"/>
    </source>
</evidence>
<reference evidence="11 12" key="1">
    <citation type="submission" date="2024-01" db="EMBL/GenBank/DDBJ databases">
        <title>Genome assemblies of Stephania.</title>
        <authorList>
            <person name="Yang L."/>
        </authorList>
    </citation>
    <scope>NUCLEOTIDE SEQUENCE [LARGE SCALE GENOMIC DNA]</scope>
    <source>
        <strain evidence="11">JXDWG</strain>
        <tissue evidence="11">Leaf</tissue>
    </source>
</reference>